<keyword evidence="1" id="KW-1133">Transmembrane helix</keyword>
<keyword evidence="1" id="KW-0812">Transmembrane</keyword>
<protein>
    <submittedName>
        <fullName evidence="2">Transposon Ty3-G Gag-Pol polyprotein</fullName>
    </submittedName>
</protein>
<evidence type="ECO:0000256" key="1">
    <source>
        <dbReference type="SAM" id="Phobius"/>
    </source>
</evidence>
<dbReference type="Proteomes" id="UP000325315">
    <property type="component" value="Unassembled WGS sequence"/>
</dbReference>
<dbReference type="OrthoDB" id="1938712at2759"/>
<dbReference type="AlphaFoldDB" id="A0A5B6V9A2"/>
<name>A0A5B6V9A2_9ROSI</name>
<proteinExistence type="predicted"/>
<feature type="transmembrane region" description="Helical" evidence="1">
    <location>
        <begin position="106"/>
        <end position="125"/>
    </location>
</feature>
<gene>
    <name evidence="2" type="ORF">EPI10_000768</name>
</gene>
<organism evidence="2 3">
    <name type="scientific">Gossypium australe</name>
    <dbReference type="NCBI Taxonomy" id="47621"/>
    <lineage>
        <taxon>Eukaryota</taxon>
        <taxon>Viridiplantae</taxon>
        <taxon>Streptophyta</taxon>
        <taxon>Embryophyta</taxon>
        <taxon>Tracheophyta</taxon>
        <taxon>Spermatophyta</taxon>
        <taxon>Magnoliopsida</taxon>
        <taxon>eudicotyledons</taxon>
        <taxon>Gunneridae</taxon>
        <taxon>Pentapetalae</taxon>
        <taxon>rosids</taxon>
        <taxon>malvids</taxon>
        <taxon>Malvales</taxon>
        <taxon>Malvaceae</taxon>
        <taxon>Malvoideae</taxon>
        <taxon>Gossypium</taxon>
    </lineage>
</organism>
<dbReference type="SUPFAM" id="SSF56672">
    <property type="entry name" value="DNA/RNA polymerases"/>
    <property type="match status" value="1"/>
</dbReference>
<keyword evidence="3" id="KW-1185">Reference proteome</keyword>
<dbReference type="InterPro" id="IPR043502">
    <property type="entry name" value="DNA/RNA_pol_sf"/>
</dbReference>
<evidence type="ECO:0000313" key="2">
    <source>
        <dbReference type="EMBL" id="KAA3465621.1"/>
    </source>
</evidence>
<comment type="caution">
    <text evidence="2">The sequence shown here is derived from an EMBL/GenBank/DDBJ whole genome shotgun (WGS) entry which is preliminary data.</text>
</comment>
<sequence length="146" mass="16793">MLAKGIRANLNKISLVVNWKPPKHVIENFEQLKVMLIEAPVLTQPKYGKEFFVFSDVLLHIIDCIMMQEGKKDSKLKQDSSHGAYNSTYSIHSSSNKMTDYSLEKLVELYISVIVILHGVPFSIISDRDPRFTYRIWGKLHGVDRL</sequence>
<accession>A0A5B6V9A2</accession>
<evidence type="ECO:0000313" key="3">
    <source>
        <dbReference type="Proteomes" id="UP000325315"/>
    </source>
</evidence>
<reference evidence="3" key="1">
    <citation type="journal article" date="2019" name="Plant Biotechnol. J.">
        <title>Genome sequencing of the Australian wild diploid species Gossypium australe highlights disease resistance and delayed gland morphogenesis.</title>
        <authorList>
            <person name="Cai Y."/>
            <person name="Cai X."/>
            <person name="Wang Q."/>
            <person name="Wang P."/>
            <person name="Zhang Y."/>
            <person name="Cai C."/>
            <person name="Xu Y."/>
            <person name="Wang K."/>
            <person name="Zhou Z."/>
            <person name="Wang C."/>
            <person name="Geng S."/>
            <person name="Li B."/>
            <person name="Dong Q."/>
            <person name="Hou Y."/>
            <person name="Wang H."/>
            <person name="Ai P."/>
            <person name="Liu Z."/>
            <person name="Yi F."/>
            <person name="Sun M."/>
            <person name="An G."/>
            <person name="Cheng J."/>
            <person name="Zhang Y."/>
            <person name="Shi Q."/>
            <person name="Xie Y."/>
            <person name="Shi X."/>
            <person name="Chang Y."/>
            <person name="Huang F."/>
            <person name="Chen Y."/>
            <person name="Hong S."/>
            <person name="Mi L."/>
            <person name="Sun Q."/>
            <person name="Zhang L."/>
            <person name="Zhou B."/>
            <person name="Peng R."/>
            <person name="Zhang X."/>
            <person name="Liu F."/>
        </authorList>
    </citation>
    <scope>NUCLEOTIDE SEQUENCE [LARGE SCALE GENOMIC DNA]</scope>
    <source>
        <strain evidence="3">cv. PA1801</strain>
    </source>
</reference>
<dbReference type="EMBL" id="SMMG02000007">
    <property type="protein sequence ID" value="KAA3465621.1"/>
    <property type="molecule type" value="Genomic_DNA"/>
</dbReference>
<keyword evidence="1" id="KW-0472">Membrane</keyword>